<evidence type="ECO:0000313" key="6">
    <source>
        <dbReference type="EMBL" id="EKF57438.1"/>
    </source>
</evidence>
<keyword evidence="2 3" id="KW-0326">Glycosidase</keyword>
<gene>
    <name evidence="6" type="ORF">QWE_21621</name>
</gene>
<keyword evidence="1 3" id="KW-0378">Hydrolase</keyword>
<dbReference type="GO" id="GO:0009251">
    <property type="term" value="P:glucan catabolic process"/>
    <property type="evidence" value="ECO:0007669"/>
    <property type="project" value="TreeGrafter"/>
</dbReference>
<dbReference type="PATRIC" id="fig|1156935.5.peg.4397"/>
<dbReference type="SUPFAM" id="SSF51445">
    <property type="entry name" value="(Trans)glycosidases"/>
    <property type="match status" value="1"/>
</dbReference>
<dbReference type="STRING" id="1156935.QWE_21621"/>
<accession>K2P935</accession>
<dbReference type="InterPro" id="IPR017853">
    <property type="entry name" value="GH"/>
</dbReference>
<comment type="caution">
    <text evidence="6">The sequence shown here is derived from an EMBL/GenBank/DDBJ whole genome shotgun (WGS) entry which is preliminary data.</text>
</comment>
<feature type="domain" description="Glycoside hydrolase family 5" evidence="5">
    <location>
        <begin position="51"/>
        <end position="312"/>
    </location>
</feature>
<evidence type="ECO:0000256" key="3">
    <source>
        <dbReference type="RuleBase" id="RU361153"/>
    </source>
</evidence>
<dbReference type="EMBL" id="ALJF01000020">
    <property type="protein sequence ID" value="EKF57438.1"/>
    <property type="molecule type" value="Genomic_DNA"/>
</dbReference>
<feature type="chain" id="PRO_5003866139" evidence="4">
    <location>
        <begin position="24"/>
        <end position="358"/>
    </location>
</feature>
<dbReference type="PROSITE" id="PS00659">
    <property type="entry name" value="GLYCOSYL_HYDROL_F5"/>
    <property type="match status" value="1"/>
</dbReference>
<evidence type="ECO:0000313" key="7">
    <source>
        <dbReference type="Proteomes" id="UP000007123"/>
    </source>
</evidence>
<dbReference type="Proteomes" id="UP000007123">
    <property type="component" value="Unassembled WGS sequence"/>
</dbReference>
<dbReference type="RefSeq" id="WP_006728311.1">
    <property type="nucleotide sequence ID" value="NZ_ALJF01000020.1"/>
</dbReference>
<sequence length="358" mass="39268">MKRNLTLGLISAALAMAMAMAMATPSGSTVASSDACFRGINLAGAEFGNLQGVFGEGYIYPSLETITYFAGKGFNTVRLPFLWERLQPKLNSDFDPAELSRLKETVATIGTFNQTVILDPHNYARYFEKLIGTDEVPTSAFVDFWQRLAKEFEGDRHVVFGLMNEPFDISSTDWRDVANEAIAGIREVGADNLILVPGTSWTGAHSWFGDWYGGANAEVLLSIKDPANNYAFEIHQYFDDDFSGTLNNCSRAADAVDAISEVGDWLKKTGQRGFLGEFGVPGTPECTAVLTEVVKLLDEDKSSWIGWTYWAAGDWWPETEELNIQPTKNGDRPQLSGLAPVLNDFLGASEGCPGLERP</sequence>
<keyword evidence="7" id="KW-1185">Reference proteome</keyword>
<dbReference type="Pfam" id="PF00150">
    <property type="entry name" value="Cellulase"/>
    <property type="match status" value="1"/>
</dbReference>
<dbReference type="eggNOG" id="COG2730">
    <property type="taxonomic scope" value="Bacteria"/>
</dbReference>
<evidence type="ECO:0000259" key="5">
    <source>
        <dbReference type="Pfam" id="PF00150"/>
    </source>
</evidence>
<evidence type="ECO:0000256" key="1">
    <source>
        <dbReference type="ARBA" id="ARBA00022801"/>
    </source>
</evidence>
<organism evidence="6 7">
    <name type="scientific">Agrobacterium albertimagni AOL15</name>
    <dbReference type="NCBI Taxonomy" id="1156935"/>
    <lineage>
        <taxon>Bacteria</taxon>
        <taxon>Pseudomonadati</taxon>
        <taxon>Pseudomonadota</taxon>
        <taxon>Alphaproteobacteria</taxon>
        <taxon>Hyphomicrobiales</taxon>
        <taxon>Rhizobiaceae</taxon>
        <taxon>Rhizobium/Agrobacterium group</taxon>
        <taxon>Agrobacterium</taxon>
    </lineage>
</organism>
<dbReference type="OrthoDB" id="6769681at2"/>
<dbReference type="PANTHER" id="PTHR34142">
    <property type="entry name" value="ENDO-BETA-1,4-GLUCANASE A"/>
    <property type="match status" value="1"/>
</dbReference>
<protein>
    <submittedName>
        <fullName evidence="6">Endoglucanase</fullName>
    </submittedName>
</protein>
<feature type="signal peptide" evidence="4">
    <location>
        <begin position="1"/>
        <end position="23"/>
    </location>
</feature>
<comment type="similarity">
    <text evidence="3">Belongs to the glycosyl hydrolase 5 (cellulase A) family.</text>
</comment>
<evidence type="ECO:0000256" key="4">
    <source>
        <dbReference type="SAM" id="SignalP"/>
    </source>
</evidence>
<dbReference type="InterPro" id="IPR001547">
    <property type="entry name" value="Glyco_hydro_5"/>
</dbReference>
<dbReference type="AlphaFoldDB" id="K2P935"/>
<reference evidence="6 7" key="1">
    <citation type="journal article" date="2012" name="J. Bacteriol.">
        <title>Draft Genome Sequence of Agrobacterium albertimagni Strain AOL15.</title>
        <authorList>
            <person name="Trimble W.L."/>
            <person name="Phung le T."/>
            <person name="Meyer F."/>
            <person name="Gilbert J.A."/>
            <person name="Silver S."/>
        </authorList>
    </citation>
    <scope>NUCLEOTIDE SEQUENCE [LARGE SCALE GENOMIC DNA]</scope>
    <source>
        <strain evidence="6 7">AOL15</strain>
    </source>
</reference>
<evidence type="ECO:0000256" key="2">
    <source>
        <dbReference type="ARBA" id="ARBA00023295"/>
    </source>
</evidence>
<name>K2P935_9HYPH</name>
<dbReference type="InterPro" id="IPR018087">
    <property type="entry name" value="Glyco_hydro_5_CS"/>
</dbReference>
<dbReference type="Gene3D" id="3.20.20.80">
    <property type="entry name" value="Glycosidases"/>
    <property type="match status" value="1"/>
</dbReference>
<proteinExistence type="inferred from homology"/>
<keyword evidence="4" id="KW-0732">Signal</keyword>
<dbReference type="GO" id="GO:0004553">
    <property type="term" value="F:hydrolase activity, hydrolyzing O-glycosyl compounds"/>
    <property type="evidence" value="ECO:0007669"/>
    <property type="project" value="InterPro"/>
</dbReference>
<dbReference type="PANTHER" id="PTHR34142:SF1">
    <property type="entry name" value="GLYCOSIDE HYDROLASE FAMILY 5 DOMAIN-CONTAINING PROTEIN"/>
    <property type="match status" value="1"/>
</dbReference>